<dbReference type="NCBIfam" id="NF041419">
    <property type="entry name" value="CC_star_Cory"/>
    <property type="match status" value="1"/>
</dbReference>
<proteinExistence type="predicted"/>
<comment type="caution">
    <text evidence="1">The sequence shown here is derived from an EMBL/GenBank/DDBJ whole genome shotgun (WGS) entry which is preliminary data.</text>
</comment>
<name>A0A839S2D7_9PSEU</name>
<sequence length="97" mass="11427">MTAGGGLRRLGDRLVRYWRRFERGHELLLVSRWRQGLRREARRRDDTLRTLLLLESLGVDNPVAYETLDAVPYLVADFHEWHRRMGRDEFGDAGVCC</sequence>
<dbReference type="InterPro" id="IPR047717">
    <property type="entry name" value="CC_star_Cory"/>
</dbReference>
<evidence type="ECO:0008006" key="3">
    <source>
        <dbReference type="Google" id="ProtNLM"/>
    </source>
</evidence>
<dbReference type="EMBL" id="JACHWU010000003">
    <property type="protein sequence ID" value="MBB3051825.1"/>
    <property type="molecule type" value="Genomic_DNA"/>
</dbReference>
<evidence type="ECO:0000313" key="1">
    <source>
        <dbReference type="EMBL" id="MBB3051825.1"/>
    </source>
</evidence>
<dbReference type="AlphaFoldDB" id="A0A839S2D7"/>
<evidence type="ECO:0000313" key="2">
    <source>
        <dbReference type="Proteomes" id="UP000550714"/>
    </source>
</evidence>
<dbReference type="Pfam" id="PF25952">
    <property type="entry name" value="DUF7990"/>
    <property type="match status" value="1"/>
</dbReference>
<protein>
    <recommendedName>
        <fullName evidence="3">DNA helicase</fullName>
    </recommendedName>
</protein>
<accession>A0A839S2D7</accession>
<keyword evidence="2" id="KW-1185">Reference proteome</keyword>
<gene>
    <name evidence="1" type="ORF">FHS23_002854</name>
</gene>
<dbReference type="InterPro" id="IPR058303">
    <property type="entry name" value="DUF7990"/>
</dbReference>
<dbReference type="RefSeq" id="WP_343053919.1">
    <property type="nucleotide sequence ID" value="NZ_JACHWU010000003.1"/>
</dbReference>
<dbReference type="Proteomes" id="UP000550714">
    <property type="component" value="Unassembled WGS sequence"/>
</dbReference>
<reference evidence="1 2" key="1">
    <citation type="submission" date="2020-08" db="EMBL/GenBank/DDBJ databases">
        <title>Genomic Encyclopedia of Type Strains, Phase III (KMG-III): the genomes of soil and plant-associated and newly described type strains.</title>
        <authorList>
            <person name="Whitman W."/>
        </authorList>
    </citation>
    <scope>NUCLEOTIDE SEQUENCE [LARGE SCALE GENOMIC DNA]</scope>
    <source>
        <strain evidence="1 2">CECT 8577</strain>
    </source>
</reference>
<organism evidence="1 2">
    <name type="scientific">Prauserella isguenensis</name>
    <dbReference type="NCBI Taxonomy" id="1470180"/>
    <lineage>
        <taxon>Bacteria</taxon>
        <taxon>Bacillati</taxon>
        <taxon>Actinomycetota</taxon>
        <taxon>Actinomycetes</taxon>
        <taxon>Pseudonocardiales</taxon>
        <taxon>Pseudonocardiaceae</taxon>
        <taxon>Prauserella</taxon>
    </lineage>
</organism>